<dbReference type="Gene3D" id="3.40.220.10">
    <property type="entry name" value="Leucine Aminopeptidase, subunit E, domain 1"/>
    <property type="match status" value="1"/>
</dbReference>
<gene>
    <name evidence="3" type="ORF">AB205_0048250</name>
</gene>
<sequence length="579" mass="63874">TNLPSLSTEEQSNILQDGDGFAAASIPEENIPLEQSTIIPLDSNFQYAVIKDRISNEICTSFSSLKIHCENKMLKLTGHGDLIQARLQIKNMIATVRERKVDVPPAIAGFLLCSDSAEISKKIFEGLAFLDILRGLCIYASSDTLLDQAEITLQQSLKVDNIHIASEERQAISQEAWEHLLDNLNSSGDIQAGLQEDSDSKGLTLSLVGLTKAVEEGIKTCKHYLWQKAFIKEEVDLEHRIVVENIENLLTSFEGGQLSVTIQVSEPPGQTVTLIGPQDEVIKCKAILQEFIQKIHVNNLCITKHGAAIFFKKQGKQILDTFQDTFRCRIFVCDSENGDHRGEGAGNDQNALGCTEAVNQSEEVKVTRDASRDEGTPQAEKYGTAKTQTKTKEKKPSAVQLVLSRGNLENKKADVLVAPLVSNNPVLEALNVTKNLQQKGGDRFKNLFTNVLNNRTTLEPGSIFQLPIPGNNYPLNCKIVIFIVCLPWDGPSGSSSIAALKKGIKNMLDICKSKNWSLLTMSVIGPGLKLKVPEETAAKLIGEVVKLFVEGAQNHSLQKIEIVFPWEYQVPYIVSIWEL</sequence>
<evidence type="ECO:0000259" key="2">
    <source>
        <dbReference type="Pfam" id="PF01661"/>
    </source>
</evidence>
<dbReference type="Proteomes" id="UP000228934">
    <property type="component" value="Unassembled WGS sequence"/>
</dbReference>
<evidence type="ECO:0000256" key="1">
    <source>
        <dbReference type="SAM" id="MobiDB-lite"/>
    </source>
</evidence>
<organism evidence="3 4">
    <name type="scientific">Aquarana catesbeiana</name>
    <name type="common">American bullfrog</name>
    <name type="synonym">Rana catesbeiana</name>
    <dbReference type="NCBI Taxonomy" id="8400"/>
    <lineage>
        <taxon>Eukaryota</taxon>
        <taxon>Metazoa</taxon>
        <taxon>Chordata</taxon>
        <taxon>Craniata</taxon>
        <taxon>Vertebrata</taxon>
        <taxon>Euteleostomi</taxon>
        <taxon>Amphibia</taxon>
        <taxon>Batrachia</taxon>
        <taxon>Anura</taxon>
        <taxon>Neobatrachia</taxon>
        <taxon>Ranoidea</taxon>
        <taxon>Ranidae</taxon>
        <taxon>Aquarana</taxon>
    </lineage>
</organism>
<proteinExistence type="predicted"/>
<keyword evidence="4" id="KW-1185">Reference proteome</keyword>
<dbReference type="AlphaFoldDB" id="A0A2G9P1E6"/>
<feature type="region of interest" description="Disordered" evidence="1">
    <location>
        <begin position="363"/>
        <end position="393"/>
    </location>
</feature>
<evidence type="ECO:0000313" key="4">
    <source>
        <dbReference type="Proteomes" id="UP000228934"/>
    </source>
</evidence>
<feature type="compositionally biased region" description="Basic and acidic residues" evidence="1">
    <location>
        <begin position="363"/>
        <end position="375"/>
    </location>
</feature>
<evidence type="ECO:0000313" key="3">
    <source>
        <dbReference type="EMBL" id="PIN96782.1"/>
    </source>
</evidence>
<reference evidence="4" key="1">
    <citation type="journal article" date="2017" name="Nat. Commun.">
        <title>The North American bullfrog draft genome provides insight into hormonal regulation of long noncoding RNA.</title>
        <authorList>
            <person name="Hammond S.A."/>
            <person name="Warren R.L."/>
            <person name="Vandervalk B.P."/>
            <person name="Kucuk E."/>
            <person name="Khan H."/>
            <person name="Gibb E.A."/>
            <person name="Pandoh P."/>
            <person name="Kirk H."/>
            <person name="Zhao Y."/>
            <person name="Jones M."/>
            <person name="Mungall A.J."/>
            <person name="Coope R."/>
            <person name="Pleasance S."/>
            <person name="Moore R.A."/>
            <person name="Holt R.A."/>
            <person name="Round J.M."/>
            <person name="Ohora S."/>
            <person name="Walle B.V."/>
            <person name="Veldhoen N."/>
            <person name="Helbing C.C."/>
            <person name="Birol I."/>
        </authorList>
    </citation>
    <scope>NUCLEOTIDE SEQUENCE [LARGE SCALE GENOMIC DNA]</scope>
</reference>
<protein>
    <recommendedName>
        <fullName evidence="2">Macro domain-containing protein</fullName>
    </recommendedName>
</protein>
<dbReference type="InterPro" id="IPR002589">
    <property type="entry name" value="Macro_dom"/>
</dbReference>
<dbReference type="Pfam" id="PF01661">
    <property type="entry name" value="Macro"/>
    <property type="match status" value="1"/>
</dbReference>
<dbReference type="InterPro" id="IPR043472">
    <property type="entry name" value="Macro_dom-like"/>
</dbReference>
<feature type="domain" description="Macro" evidence="2">
    <location>
        <begin position="428"/>
        <end position="540"/>
    </location>
</feature>
<accession>A0A2G9P1E6</accession>
<dbReference type="SUPFAM" id="SSF52949">
    <property type="entry name" value="Macro domain-like"/>
    <property type="match status" value="1"/>
</dbReference>
<feature type="non-terminal residue" evidence="3">
    <location>
        <position position="1"/>
    </location>
</feature>
<name>A0A2G9P1E6_AQUCT</name>
<dbReference type="EMBL" id="KV923939">
    <property type="protein sequence ID" value="PIN96782.1"/>
    <property type="molecule type" value="Genomic_DNA"/>
</dbReference>
<dbReference type="OrthoDB" id="6133115at2759"/>